<evidence type="ECO:0000259" key="1">
    <source>
        <dbReference type="Pfam" id="PF00535"/>
    </source>
</evidence>
<dbReference type="AlphaFoldDB" id="A0A1G6ECA3"/>
<dbReference type="InterPro" id="IPR001173">
    <property type="entry name" value="Glyco_trans_2-like"/>
</dbReference>
<dbReference type="RefSeq" id="WP_090880194.1">
    <property type="nucleotide sequence ID" value="NZ_FMXQ01000011.1"/>
</dbReference>
<dbReference type="PANTHER" id="PTHR22916:SF3">
    <property type="entry name" value="UDP-GLCNAC:BETAGAL BETA-1,3-N-ACETYLGLUCOSAMINYLTRANSFERASE-LIKE PROTEIN 1"/>
    <property type="match status" value="1"/>
</dbReference>
<organism evidence="2 3">
    <name type="scientific">Bauldia litoralis</name>
    <dbReference type="NCBI Taxonomy" id="665467"/>
    <lineage>
        <taxon>Bacteria</taxon>
        <taxon>Pseudomonadati</taxon>
        <taxon>Pseudomonadota</taxon>
        <taxon>Alphaproteobacteria</taxon>
        <taxon>Hyphomicrobiales</taxon>
        <taxon>Kaistiaceae</taxon>
        <taxon>Bauldia</taxon>
    </lineage>
</organism>
<dbReference type="Gene3D" id="3.90.550.10">
    <property type="entry name" value="Spore Coat Polysaccharide Biosynthesis Protein SpsA, Chain A"/>
    <property type="match status" value="1"/>
</dbReference>
<dbReference type="Pfam" id="PF05159">
    <property type="entry name" value="Capsule_synth"/>
    <property type="match status" value="1"/>
</dbReference>
<dbReference type="SUPFAM" id="SSF53448">
    <property type="entry name" value="Nucleotide-diphospho-sugar transferases"/>
    <property type="match status" value="1"/>
</dbReference>
<dbReference type="CDD" id="cd00761">
    <property type="entry name" value="Glyco_tranf_GTA_type"/>
    <property type="match status" value="1"/>
</dbReference>
<dbReference type="GO" id="GO:0016758">
    <property type="term" value="F:hexosyltransferase activity"/>
    <property type="evidence" value="ECO:0007669"/>
    <property type="project" value="UniProtKB-ARBA"/>
</dbReference>
<keyword evidence="3" id="KW-1185">Reference proteome</keyword>
<dbReference type="Proteomes" id="UP000199071">
    <property type="component" value="Unassembled WGS sequence"/>
</dbReference>
<dbReference type="InterPro" id="IPR029044">
    <property type="entry name" value="Nucleotide-diphossugar_trans"/>
</dbReference>
<dbReference type="EMBL" id="FMXQ01000011">
    <property type="protein sequence ID" value="SDB55087.1"/>
    <property type="molecule type" value="Genomic_DNA"/>
</dbReference>
<protein>
    <submittedName>
        <fullName evidence="2">Capsular polysaccharide export protein</fullName>
    </submittedName>
</protein>
<dbReference type="SUPFAM" id="SSF52540">
    <property type="entry name" value="P-loop containing nucleoside triphosphate hydrolases"/>
    <property type="match status" value="1"/>
</dbReference>
<dbReference type="Pfam" id="PF00535">
    <property type="entry name" value="Glycos_transf_2"/>
    <property type="match status" value="1"/>
</dbReference>
<dbReference type="Gene3D" id="3.40.50.300">
    <property type="entry name" value="P-loop containing nucleotide triphosphate hydrolases"/>
    <property type="match status" value="1"/>
</dbReference>
<evidence type="ECO:0000313" key="3">
    <source>
        <dbReference type="Proteomes" id="UP000199071"/>
    </source>
</evidence>
<dbReference type="STRING" id="665467.SAMN02982931_04372"/>
<sequence>MTLTDNAKTGATQAARDEESVFKTFIGHIRRRQKYAPADADIRDIVDQWRAKSVSIGFPETYLKVTFGTSLLKMFRSATAIDEAGWEDAENFVVGGSVLPPGYHSHPGCVRVFQSLEGSSSVLLMDTGYLASVASWTASFRGQDPRHACLGYVYDDIAHYFMSDYPGRIARKLNSAAALSHAEEKRARAAIDRILAERVSKYNNQPFNLPAFSPGYSRRVLVVDQSFADASTIYGGADEDTFQNMLLSAIRENPDAEIIVKTHPDSLEQRGKREGFYSGMVDSGRVRFLRRPVNPFVVFDVVDKVYVASSQMGFEAAMAGKHVICFGVPIYAGWGFTEDRKPVPHRHRQRSIVEFFHYFYIWYTRYFTPDSADEATVEQVLDYIVRHRSHQPTAALGVDTPEVSVVIPVHGVEKYIEECIASVQAQTLRNIEIIPVNDCTPDDSQDIVDQLVIDDPRIRPIILRQNVGQGFARNKALDAARGEYVFFLDGDDYLRDPELLARLVAMARKDKADMVRAGKSFELVEKEADGPVRERQDRTESHFGGELHGVGFAEHPEILHNRHFWNFLYRRDFLEDNEVRFTTTQWEERPFLLKALLNASSISTSAERGLVYRVRGGSTARRAKSIGDVENHTRNFAEVVKLFSEKGAGEPGHALNYHFRFTLSQYIQYVFFGFPYATVMQADKPTREKFLARWSEIIVSSGLTSADLLKTPEAVDNARFDEGVYGLIVEAARRNRPDLLAAAAALRPIPAETVYGLFDSDADPLLVAALNRYAQYRPALPQTPAAGKEQRNPSLRVIIHAGASKTGSSFVQHFLDQNRPALIRRGVWTPEFGVYRQPGRPHKIGGHSQFFKSARRDDPEMRIALENGLALLGPQIHTIVISSEGSFLSGGTEVLVDYLRDFNPELLIYFRRQDDWANSQYAEFAGGGALGRISSRPEDWLATRWTQDRLDYEQFLRRWLEKLPKEKVHVRPVERSGIRQGVILDDFIKELGIDKSGLIEPTPEMRNELKLSKAEVETLRSFNDLPFPDDAAYLTFVQRAHEIFREGGEPSAAAMNASILSAAERRRILERVREGNAWIAREFLGREGLFAELDVDPVDADSAPELRAETVGAIVAAYNEIARPGLPSIDGDALEASAVSAASAEKEAPVLAGQRGSGGSRSAAFVEIEGRRIEKSLDAIRKLPNSQIVAVGLLLAEGQVDPRKLDVVKKEVASKRLSKRRVLAYVLRRHGRGVLRANLSVRDRLMLLLRG</sequence>
<evidence type="ECO:0000313" key="2">
    <source>
        <dbReference type="EMBL" id="SDB55087.1"/>
    </source>
</evidence>
<dbReference type="GO" id="GO:0000271">
    <property type="term" value="P:polysaccharide biosynthetic process"/>
    <property type="evidence" value="ECO:0007669"/>
    <property type="project" value="InterPro"/>
</dbReference>
<dbReference type="PANTHER" id="PTHR22916">
    <property type="entry name" value="GLYCOSYLTRANSFERASE"/>
    <property type="match status" value="1"/>
</dbReference>
<dbReference type="OrthoDB" id="543755at2"/>
<reference evidence="2 3" key="1">
    <citation type="submission" date="2016-10" db="EMBL/GenBank/DDBJ databases">
        <authorList>
            <person name="de Groot N.N."/>
        </authorList>
    </citation>
    <scope>NUCLEOTIDE SEQUENCE [LARGE SCALE GENOMIC DNA]</scope>
    <source>
        <strain evidence="2 3">ATCC 35022</strain>
    </source>
</reference>
<feature type="domain" description="Glycosyltransferase 2-like" evidence="1">
    <location>
        <begin position="404"/>
        <end position="575"/>
    </location>
</feature>
<name>A0A1G6ECA3_9HYPH</name>
<proteinExistence type="predicted"/>
<dbReference type="GO" id="GO:0015774">
    <property type="term" value="P:polysaccharide transport"/>
    <property type="evidence" value="ECO:0007669"/>
    <property type="project" value="InterPro"/>
</dbReference>
<dbReference type="InterPro" id="IPR027417">
    <property type="entry name" value="P-loop_NTPase"/>
</dbReference>
<accession>A0A1G6ECA3</accession>
<gene>
    <name evidence="2" type="ORF">SAMN02982931_04372</name>
</gene>
<dbReference type="InterPro" id="IPR007833">
    <property type="entry name" value="Capsule_polysaccharide_synth"/>
</dbReference>